<evidence type="ECO:0000313" key="2">
    <source>
        <dbReference type="Proteomes" id="UP000177811"/>
    </source>
</evidence>
<dbReference type="PANTHER" id="PTHR31118">
    <property type="entry name" value="CYCLASE-LIKE PROTEIN 2"/>
    <property type="match status" value="1"/>
</dbReference>
<dbReference type="GO" id="GO:0019441">
    <property type="term" value="P:L-tryptophan catabolic process to kynurenine"/>
    <property type="evidence" value="ECO:0007669"/>
    <property type="project" value="InterPro"/>
</dbReference>
<comment type="caution">
    <text evidence="1">The sequence shown here is derived from an EMBL/GenBank/DDBJ whole genome shotgun (WGS) entry which is preliminary data.</text>
</comment>
<proteinExistence type="predicted"/>
<dbReference type="Pfam" id="PF04199">
    <property type="entry name" value="Cyclase"/>
    <property type="match status" value="1"/>
</dbReference>
<dbReference type="InterPro" id="IPR037175">
    <property type="entry name" value="KFase_sf"/>
</dbReference>
<dbReference type="InterPro" id="IPR007325">
    <property type="entry name" value="KFase/CYL"/>
</dbReference>
<name>A0A1G2KUK6_9BACT</name>
<protein>
    <recommendedName>
        <fullName evidence="3">Cyclase</fullName>
    </recommendedName>
</protein>
<dbReference type="PANTHER" id="PTHR31118:SF12">
    <property type="entry name" value="CYCLASE-LIKE PROTEIN 2"/>
    <property type="match status" value="1"/>
</dbReference>
<sequence>MVYTYSFTHTSRHMKKTNIIDISMDLNAKTIVWTADPPPNLKPILRKPKDECNFTWLDFGSHAGTHIDAPYYLYSKKWTTDKIPFARLMGACQVLDLTDVSNTITVQALKRHAITRRIILLKTKNSYDPMKKYNPQHVDLSPEGADYLVKKGVLTLGYDYQSFEREGKNILHRIFLSRSITLIDNLRLKHAREKEYFLICLPIKVTGIDGAPARAILLEQCRL</sequence>
<dbReference type="EMBL" id="MHQL01000020">
    <property type="protein sequence ID" value="OHA03137.1"/>
    <property type="molecule type" value="Genomic_DNA"/>
</dbReference>
<reference evidence="1 2" key="1">
    <citation type="journal article" date="2016" name="Nat. Commun.">
        <title>Thousands of microbial genomes shed light on interconnected biogeochemical processes in an aquifer system.</title>
        <authorList>
            <person name="Anantharaman K."/>
            <person name="Brown C.T."/>
            <person name="Hug L.A."/>
            <person name="Sharon I."/>
            <person name="Castelle C.J."/>
            <person name="Probst A.J."/>
            <person name="Thomas B.C."/>
            <person name="Singh A."/>
            <person name="Wilkins M.J."/>
            <person name="Karaoz U."/>
            <person name="Brodie E.L."/>
            <person name="Williams K.H."/>
            <person name="Hubbard S.S."/>
            <person name="Banfield J.F."/>
        </authorList>
    </citation>
    <scope>NUCLEOTIDE SEQUENCE [LARGE SCALE GENOMIC DNA]</scope>
</reference>
<evidence type="ECO:0000313" key="1">
    <source>
        <dbReference type="EMBL" id="OHA03137.1"/>
    </source>
</evidence>
<accession>A0A1G2KUK6</accession>
<dbReference type="AlphaFoldDB" id="A0A1G2KUK6"/>
<dbReference type="SUPFAM" id="SSF102198">
    <property type="entry name" value="Putative cyclase"/>
    <property type="match status" value="1"/>
</dbReference>
<dbReference type="Gene3D" id="3.50.30.50">
    <property type="entry name" value="Putative cyclase"/>
    <property type="match status" value="1"/>
</dbReference>
<organism evidence="1 2">
    <name type="scientific">Candidatus Sungbacteria bacterium RIFCSPHIGHO2_02_FULL_51_29</name>
    <dbReference type="NCBI Taxonomy" id="1802273"/>
    <lineage>
        <taxon>Bacteria</taxon>
        <taxon>Candidatus Sungiibacteriota</taxon>
    </lineage>
</organism>
<dbReference type="Proteomes" id="UP000177811">
    <property type="component" value="Unassembled WGS sequence"/>
</dbReference>
<evidence type="ECO:0008006" key="3">
    <source>
        <dbReference type="Google" id="ProtNLM"/>
    </source>
</evidence>
<dbReference type="GO" id="GO:0004061">
    <property type="term" value="F:arylformamidase activity"/>
    <property type="evidence" value="ECO:0007669"/>
    <property type="project" value="InterPro"/>
</dbReference>
<gene>
    <name evidence="1" type="ORF">A3C16_01675</name>
</gene>